<dbReference type="Gene3D" id="3.40.50.1820">
    <property type="entry name" value="alpha/beta hydrolase"/>
    <property type="match status" value="1"/>
</dbReference>
<dbReference type="Proteomes" id="UP000602395">
    <property type="component" value="Unassembled WGS sequence"/>
</dbReference>
<comment type="caution">
    <text evidence="2">The sequence shown here is derived from an EMBL/GenBank/DDBJ whole genome shotgun (WGS) entry which is preliminary data.</text>
</comment>
<evidence type="ECO:0000259" key="1">
    <source>
        <dbReference type="Pfam" id="PF00561"/>
    </source>
</evidence>
<dbReference type="RefSeq" id="WP_190266793.1">
    <property type="nucleotide sequence ID" value="NZ_BAABAD010000004.1"/>
</dbReference>
<sequence>MTPPFRVDDVRGARIAWNQTGRGPAAIWAHGLGSSAYRQESSGEFDWRAVSSTRRLIRYDARGHGRSTGGTAAHEYTWPELGADLLGLLDVAAPGQPVDAIGASMGAATIVYAALAEPDRFRRLVLVTPPTIWGTRRAMATERLESADLIDRHGLAAFERVGADEPVSPALAEARRFVAPIAVRASIFPWVLRGAAESDLPAPSVLASLEIPTLVLSWTGDHAHPVSSGELLADTLPTARLAVADTPHRLRSWPRVVAAFLDNPSVGAS</sequence>
<dbReference type="PRINTS" id="PR00111">
    <property type="entry name" value="ABHYDROLASE"/>
</dbReference>
<name>A0ABR7WE46_9ACTN</name>
<feature type="domain" description="AB hydrolase-1" evidence="1">
    <location>
        <begin position="30"/>
        <end position="130"/>
    </location>
</feature>
<protein>
    <submittedName>
        <fullName evidence="2">Alpha/beta hydrolase</fullName>
    </submittedName>
</protein>
<dbReference type="InterPro" id="IPR000073">
    <property type="entry name" value="AB_hydrolase_1"/>
</dbReference>
<evidence type="ECO:0000313" key="2">
    <source>
        <dbReference type="EMBL" id="MBD1320024.1"/>
    </source>
</evidence>
<evidence type="ECO:0000313" key="3">
    <source>
        <dbReference type="Proteomes" id="UP000602395"/>
    </source>
</evidence>
<reference evidence="2 3" key="1">
    <citation type="submission" date="2020-09" db="EMBL/GenBank/DDBJ databases">
        <title>Novel species in genus Gordonia.</title>
        <authorList>
            <person name="Zhang G."/>
        </authorList>
    </citation>
    <scope>NUCLEOTIDE SEQUENCE [LARGE SCALE GENOMIC DNA]</scope>
    <source>
        <strain evidence="2 3">ON-33</strain>
    </source>
</reference>
<dbReference type="PANTHER" id="PTHR43433">
    <property type="entry name" value="HYDROLASE, ALPHA/BETA FOLD FAMILY PROTEIN"/>
    <property type="match status" value="1"/>
</dbReference>
<keyword evidence="2" id="KW-0378">Hydrolase</keyword>
<gene>
    <name evidence="2" type="ORF">IDF66_10535</name>
</gene>
<dbReference type="EMBL" id="JACWMS010000002">
    <property type="protein sequence ID" value="MBD1320024.1"/>
    <property type="molecule type" value="Genomic_DNA"/>
</dbReference>
<accession>A0ABR7WE46</accession>
<dbReference type="GO" id="GO:0016787">
    <property type="term" value="F:hydrolase activity"/>
    <property type="evidence" value="ECO:0007669"/>
    <property type="project" value="UniProtKB-KW"/>
</dbReference>
<organism evidence="2 3">
    <name type="scientific">Gordonia hankookensis</name>
    <dbReference type="NCBI Taxonomy" id="589403"/>
    <lineage>
        <taxon>Bacteria</taxon>
        <taxon>Bacillati</taxon>
        <taxon>Actinomycetota</taxon>
        <taxon>Actinomycetes</taxon>
        <taxon>Mycobacteriales</taxon>
        <taxon>Gordoniaceae</taxon>
        <taxon>Gordonia</taxon>
    </lineage>
</organism>
<proteinExistence type="predicted"/>
<keyword evidence="3" id="KW-1185">Reference proteome</keyword>
<dbReference type="SUPFAM" id="SSF53474">
    <property type="entry name" value="alpha/beta-Hydrolases"/>
    <property type="match status" value="1"/>
</dbReference>
<dbReference type="Pfam" id="PF00561">
    <property type="entry name" value="Abhydrolase_1"/>
    <property type="match status" value="1"/>
</dbReference>
<dbReference type="PANTHER" id="PTHR43433:SF5">
    <property type="entry name" value="AB HYDROLASE-1 DOMAIN-CONTAINING PROTEIN"/>
    <property type="match status" value="1"/>
</dbReference>
<dbReference type="InterPro" id="IPR029058">
    <property type="entry name" value="AB_hydrolase_fold"/>
</dbReference>
<dbReference type="InterPro" id="IPR050471">
    <property type="entry name" value="AB_hydrolase"/>
</dbReference>